<protein>
    <submittedName>
        <fullName evidence="4">ADP-ribosylglycohydrolase family protein</fullName>
    </submittedName>
</protein>
<dbReference type="PANTHER" id="PTHR16222">
    <property type="entry name" value="ADP-RIBOSYLGLYCOHYDROLASE"/>
    <property type="match status" value="1"/>
</dbReference>
<dbReference type="GO" id="GO:0016787">
    <property type="term" value="F:hydrolase activity"/>
    <property type="evidence" value="ECO:0007669"/>
    <property type="project" value="UniProtKB-KW"/>
</dbReference>
<evidence type="ECO:0000313" key="4">
    <source>
        <dbReference type="EMBL" id="XBW07076.1"/>
    </source>
</evidence>
<feature type="binding site" evidence="3">
    <location>
        <position position="61"/>
    </location>
    <ligand>
        <name>Mg(2+)</name>
        <dbReference type="ChEBI" id="CHEBI:18420"/>
        <label>1</label>
    </ligand>
</feature>
<comment type="similarity">
    <text evidence="1">Belongs to the ADP-ribosylglycohydrolase family.</text>
</comment>
<keyword evidence="3" id="KW-0479">Metal-binding</keyword>
<dbReference type="AlphaFoldDB" id="A0AAU7V6R2"/>
<dbReference type="GO" id="GO:0046872">
    <property type="term" value="F:metal ion binding"/>
    <property type="evidence" value="ECO:0007669"/>
    <property type="project" value="UniProtKB-KW"/>
</dbReference>
<dbReference type="SUPFAM" id="SSF101478">
    <property type="entry name" value="ADP-ribosylglycohydrolase"/>
    <property type="match status" value="1"/>
</dbReference>
<dbReference type="InterPro" id="IPR005502">
    <property type="entry name" value="Ribosyl_crysJ1"/>
</dbReference>
<evidence type="ECO:0000256" key="3">
    <source>
        <dbReference type="PIRSR" id="PIRSR605502-1"/>
    </source>
</evidence>
<keyword evidence="2" id="KW-0378">Hydrolase</keyword>
<gene>
    <name evidence="4" type="ORF">SAC06_05315</name>
</gene>
<feature type="binding site" evidence="3">
    <location>
        <position position="279"/>
    </location>
    <ligand>
        <name>Mg(2+)</name>
        <dbReference type="ChEBI" id="CHEBI:18420"/>
        <label>1</label>
    </ligand>
</feature>
<accession>A0AAU7V6R2</accession>
<sequence>MSAIDRALGALTGAALGDALGMPTQDLSPETIQADYGPIDRFYPPGPHQVIAAGQPAGTVTDDTEQMVIVAELLAEGGPFDPVAFAHRLDRWEREMEARGSLDLLGPSTKAAIEAIRAGRPPAESGVGGITNGAAMRAAPIGIACPPTSVSDLVDQTVAVCQVTHNSAPAMAAAAAVVGAVSAGVEGADRTEALELGRAVARAAEAVAPPAVGPSFTARWEWARTYLGQVSDPARAAYDVVGTTVLATESVVVALALVELEADPWSATCLAAGLGGDTDTIATIVGAIHGSTSGVEAFPASARAQLAEVNHLELDELARRLLVRRSTKS</sequence>
<proteinExistence type="inferred from homology"/>
<dbReference type="RefSeq" id="WP_350257270.1">
    <property type="nucleotide sequence ID" value="NZ_CP138335.1"/>
</dbReference>
<keyword evidence="3" id="KW-0460">Magnesium</keyword>
<feature type="binding site" evidence="3">
    <location>
        <position position="280"/>
    </location>
    <ligand>
        <name>Mg(2+)</name>
        <dbReference type="ChEBI" id="CHEBI:18420"/>
        <label>1</label>
    </ligand>
</feature>
<evidence type="ECO:0000256" key="2">
    <source>
        <dbReference type="ARBA" id="ARBA00022801"/>
    </source>
</evidence>
<dbReference type="Gene3D" id="1.10.4080.10">
    <property type="entry name" value="ADP-ribosylation/Crystallin J1"/>
    <property type="match status" value="1"/>
</dbReference>
<dbReference type="PANTHER" id="PTHR16222:SF24">
    <property type="entry name" value="ADP-RIBOSYLHYDROLASE ARH3"/>
    <property type="match status" value="1"/>
</dbReference>
<feature type="binding site" evidence="3">
    <location>
        <position position="63"/>
    </location>
    <ligand>
        <name>Mg(2+)</name>
        <dbReference type="ChEBI" id="CHEBI:18420"/>
        <label>1</label>
    </ligand>
</feature>
<name>A0AAU7V6R2_9ACTO</name>
<dbReference type="Pfam" id="PF03747">
    <property type="entry name" value="ADP_ribosyl_GH"/>
    <property type="match status" value="1"/>
</dbReference>
<dbReference type="KEGG" id="sapp:SAC06_05315"/>
<dbReference type="InterPro" id="IPR036705">
    <property type="entry name" value="Ribosyl_crysJ1_sf"/>
</dbReference>
<feature type="binding site" evidence="3">
    <location>
        <position position="277"/>
    </location>
    <ligand>
        <name>Mg(2+)</name>
        <dbReference type="ChEBI" id="CHEBI:18420"/>
        <label>1</label>
    </ligand>
</feature>
<evidence type="ECO:0000256" key="1">
    <source>
        <dbReference type="ARBA" id="ARBA00010702"/>
    </source>
</evidence>
<reference evidence="4" key="1">
    <citation type="submission" date="2023-11" db="EMBL/GenBank/DDBJ databases">
        <title>Scrofimicrobium hongkongense sp. nov., isolated from a patient with peritonitis.</title>
        <authorList>
            <person name="Lao H.Y."/>
            <person name="Wong A.Y.P."/>
            <person name="Ng T.L."/>
            <person name="Wong R.Y.L."/>
            <person name="Yau M.C.Y."/>
            <person name="Lam J.Y.W."/>
            <person name="Siu G.K.H."/>
        </authorList>
    </citation>
    <scope>NUCLEOTIDE SEQUENCE</scope>
    <source>
        <strain evidence="4">R131</strain>
    </source>
</reference>
<organism evidence="4">
    <name type="scientific">Scrofimicrobium appendicitidis</name>
    <dbReference type="NCBI Taxonomy" id="3079930"/>
    <lineage>
        <taxon>Bacteria</taxon>
        <taxon>Bacillati</taxon>
        <taxon>Actinomycetota</taxon>
        <taxon>Actinomycetes</taxon>
        <taxon>Actinomycetales</taxon>
        <taxon>Actinomycetaceae</taxon>
        <taxon>Scrofimicrobium</taxon>
    </lineage>
</organism>
<dbReference type="InterPro" id="IPR050792">
    <property type="entry name" value="ADP-ribosylglycohydrolase"/>
</dbReference>
<dbReference type="EMBL" id="CP138335">
    <property type="protein sequence ID" value="XBW07076.1"/>
    <property type="molecule type" value="Genomic_DNA"/>
</dbReference>
<feature type="binding site" evidence="3">
    <location>
        <position position="62"/>
    </location>
    <ligand>
        <name>Mg(2+)</name>
        <dbReference type="ChEBI" id="CHEBI:18420"/>
        <label>1</label>
    </ligand>
</feature>
<comment type="cofactor">
    <cofactor evidence="3">
        <name>Mg(2+)</name>
        <dbReference type="ChEBI" id="CHEBI:18420"/>
    </cofactor>
    <text evidence="3">Binds 2 magnesium ions per subunit.</text>
</comment>